<evidence type="ECO:0000313" key="10">
    <source>
        <dbReference type="EMBL" id="GFY71953.1"/>
    </source>
</evidence>
<organism evidence="10 11">
    <name type="scientific">Trichonephila inaurata madagascariensis</name>
    <dbReference type="NCBI Taxonomy" id="2747483"/>
    <lineage>
        <taxon>Eukaryota</taxon>
        <taxon>Metazoa</taxon>
        <taxon>Ecdysozoa</taxon>
        <taxon>Arthropoda</taxon>
        <taxon>Chelicerata</taxon>
        <taxon>Arachnida</taxon>
        <taxon>Araneae</taxon>
        <taxon>Araneomorphae</taxon>
        <taxon>Entelegynae</taxon>
        <taxon>Araneoidea</taxon>
        <taxon>Nephilidae</taxon>
        <taxon>Trichonephila</taxon>
        <taxon>Trichonephila inaurata</taxon>
    </lineage>
</organism>
<dbReference type="PROSITE" id="PS50089">
    <property type="entry name" value="ZF_RING_2"/>
    <property type="match status" value="1"/>
</dbReference>
<dbReference type="SMART" id="SM00184">
    <property type="entry name" value="RING"/>
    <property type="match status" value="1"/>
</dbReference>
<dbReference type="OrthoDB" id="6414256at2759"/>
<dbReference type="GO" id="GO:0000209">
    <property type="term" value="P:protein polyubiquitination"/>
    <property type="evidence" value="ECO:0007669"/>
    <property type="project" value="InterPro"/>
</dbReference>
<evidence type="ECO:0000256" key="3">
    <source>
        <dbReference type="ARBA" id="ARBA00022679"/>
    </source>
</evidence>
<evidence type="ECO:0000256" key="2">
    <source>
        <dbReference type="ARBA" id="ARBA00012483"/>
    </source>
</evidence>
<evidence type="ECO:0000256" key="4">
    <source>
        <dbReference type="ARBA" id="ARBA00022723"/>
    </source>
</evidence>
<evidence type="ECO:0000256" key="6">
    <source>
        <dbReference type="ARBA" id="ARBA00022833"/>
    </source>
</evidence>
<dbReference type="PANTHER" id="PTHR11224:SF10">
    <property type="entry name" value="IP09428P-RELATED"/>
    <property type="match status" value="1"/>
</dbReference>
<feature type="domain" description="RING-type" evidence="8">
    <location>
        <begin position="89"/>
        <end position="141"/>
    </location>
</feature>
<reference evidence="10" key="1">
    <citation type="submission" date="2020-08" db="EMBL/GenBank/DDBJ databases">
        <title>Multicomponent nature underlies the extraordinary mechanical properties of spider dragline silk.</title>
        <authorList>
            <person name="Kono N."/>
            <person name="Nakamura H."/>
            <person name="Mori M."/>
            <person name="Yoshida Y."/>
            <person name="Ohtoshi R."/>
            <person name="Malay A.D."/>
            <person name="Moran D.A.P."/>
            <person name="Tomita M."/>
            <person name="Numata K."/>
            <person name="Arakawa K."/>
        </authorList>
    </citation>
    <scope>NUCLEOTIDE SEQUENCE</scope>
</reference>
<keyword evidence="3" id="KW-0808">Transferase</keyword>
<dbReference type="PANTHER" id="PTHR11224">
    <property type="entry name" value="MAKORIN-RELATED"/>
    <property type="match status" value="1"/>
</dbReference>
<feature type="domain" description="C3H1-type" evidence="9">
    <location>
        <begin position="171"/>
        <end position="198"/>
    </location>
</feature>
<dbReference type="SUPFAM" id="SSF57850">
    <property type="entry name" value="RING/U-box"/>
    <property type="match status" value="1"/>
</dbReference>
<protein>
    <recommendedName>
        <fullName evidence="2">RING-type E3 ubiquitin transferase</fullName>
        <ecNumber evidence="2">2.3.2.27</ecNumber>
    </recommendedName>
</protein>
<name>A0A8X6YJM1_9ARAC</name>
<keyword evidence="6 7" id="KW-0862">Zinc</keyword>
<feature type="zinc finger region" description="C3H1-type" evidence="7">
    <location>
        <begin position="171"/>
        <end position="198"/>
    </location>
</feature>
<keyword evidence="4 7" id="KW-0479">Metal-binding</keyword>
<evidence type="ECO:0000259" key="8">
    <source>
        <dbReference type="PROSITE" id="PS50089"/>
    </source>
</evidence>
<dbReference type="GO" id="GO:0008270">
    <property type="term" value="F:zinc ion binding"/>
    <property type="evidence" value="ECO:0007669"/>
    <property type="project" value="UniProtKB-KW"/>
</dbReference>
<dbReference type="AlphaFoldDB" id="A0A8X6YJM1"/>
<feature type="zinc finger region" description="C3H1-type" evidence="7">
    <location>
        <begin position="16"/>
        <end position="43"/>
    </location>
</feature>
<dbReference type="EMBL" id="BMAV01019178">
    <property type="protein sequence ID" value="GFY71953.1"/>
    <property type="molecule type" value="Genomic_DNA"/>
</dbReference>
<comment type="catalytic activity">
    <reaction evidence="1">
        <text>S-ubiquitinyl-[E2 ubiquitin-conjugating enzyme]-L-cysteine + [acceptor protein]-L-lysine = [E2 ubiquitin-conjugating enzyme]-L-cysteine + N(6)-ubiquitinyl-[acceptor protein]-L-lysine.</text>
        <dbReference type="EC" id="2.3.2.27"/>
    </reaction>
</comment>
<dbReference type="InterPro" id="IPR017907">
    <property type="entry name" value="Znf_RING_CS"/>
</dbReference>
<accession>A0A8X6YJM1</accession>
<evidence type="ECO:0000256" key="1">
    <source>
        <dbReference type="ARBA" id="ARBA00000900"/>
    </source>
</evidence>
<keyword evidence="5 7" id="KW-0863">Zinc-finger</keyword>
<dbReference type="PROSITE" id="PS00518">
    <property type="entry name" value="ZF_RING_1"/>
    <property type="match status" value="1"/>
</dbReference>
<proteinExistence type="predicted"/>
<evidence type="ECO:0000259" key="9">
    <source>
        <dbReference type="PROSITE" id="PS50103"/>
    </source>
</evidence>
<dbReference type="EC" id="2.3.2.27" evidence="2"/>
<dbReference type="Pfam" id="PF00097">
    <property type="entry name" value="zf-C3HC4"/>
    <property type="match status" value="1"/>
</dbReference>
<gene>
    <name evidence="10" type="primary">MKRN4P</name>
    <name evidence="10" type="ORF">TNIN_344091</name>
</gene>
<evidence type="ECO:0000256" key="7">
    <source>
        <dbReference type="PROSITE-ProRule" id="PRU00723"/>
    </source>
</evidence>
<dbReference type="InterPro" id="IPR045072">
    <property type="entry name" value="MKRN-like"/>
</dbReference>
<evidence type="ECO:0000313" key="11">
    <source>
        <dbReference type="Proteomes" id="UP000886998"/>
    </source>
</evidence>
<dbReference type="PROSITE" id="PS50103">
    <property type="entry name" value="ZF_C3H1"/>
    <property type="match status" value="2"/>
</dbReference>
<dbReference type="InterPro" id="IPR001841">
    <property type="entry name" value="Znf_RING"/>
</dbReference>
<dbReference type="InterPro" id="IPR018957">
    <property type="entry name" value="Znf_C3HC4_RING-type"/>
</dbReference>
<feature type="domain" description="C3H1-type" evidence="9">
    <location>
        <begin position="16"/>
        <end position="43"/>
    </location>
</feature>
<comment type="caution">
    <text evidence="10">The sequence shown here is derived from an EMBL/GenBank/DDBJ whole genome shotgun (WGS) entry which is preliminary data.</text>
</comment>
<dbReference type="Proteomes" id="UP000886998">
    <property type="component" value="Unassembled WGS sequence"/>
</dbReference>
<dbReference type="InterPro" id="IPR000571">
    <property type="entry name" value="Znf_CCCH"/>
</dbReference>
<sequence>MNSGDEIAEDDEELDPDTSKLCFDFIFYECKEKDNCRYIHGELCPFCDIPFLHPTNEQQNREHLECCELYIREEMNIAFGIQLGMKQTCGICLEEVYKKELFTHQKFGILENCDHAYCLDCIRIWRSNENPLTKKQCPQCRVKSNFVVPSEFWFESRERKQEIVDAWKAVLSTKKCKYFGSPRGCPFRKNCFYFHDPALVPEVPTPVSPNEWEMTDESILNSIVNESLDLPASISPIGWGIDDENVLNSLVNESFDWAASIIPNEWDIHDESVSNSIVNESLDLPAAVSPNDVDDECILNSIVNESSFDIFDV</sequence>
<keyword evidence="11" id="KW-1185">Reference proteome</keyword>
<dbReference type="InterPro" id="IPR013083">
    <property type="entry name" value="Znf_RING/FYVE/PHD"/>
</dbReference>
<evidence type="ECO:0000256" key="5">
    <source>
        <dbReference type="ARBA" id="ARBA00022771"/>
    </source>
</evidence>
<dbReference type="GO" id="GO:0061630">
    <property type="term" value="F:ubiquitin protein ligase activity"/>
    <property type="evidence" value="ECO:0007669"/>
    <property type="project" value="UniProtKB-EC"/>
</dbReference>
<dbReference type="Gene3D" id="3.30.40.10">
    <property type="entry name" value="Zinc/RING finger domain, C3HC4 (zinc finger)"/>
    <property type="match status" value="1"/>
</dbReference>